<name>A0ABQ6JR15_9MICO</name>
<dbReference type="InterPro" id="IPR013406">
    <property type="entry name" value="CHP02574_addiction_mod"/>
</dbReference>
<keyword evidence="2" id="KW-1185">Reference proteome</keyword>
<accession>A0ABQ6JR15</accession>
<protein>
    <recommendedName>
        <fullName evidence="3">Addiction module protein</fullName>
    </recommendedName>
</protein>
<reference evidence="2" key="1">
    <citation type="journal article" date="2019" name="Int. J. Syst. Evol. Microbiol.">
        <title>The Global Catalogue of Microorganisms (GCM) 10K type strain sequencing project: providing services to taxonomists for standard genome sequencing and annotation.</title>
        <authorList>
            <consortium name="The Broad Institute Genomics Platform"/>
            <consortium name="The Broad Institute Genome Sequencing Center for Infectious Disease"/>
            <person name="Wu L."/>
            <person name="Ma J."/>
        </authorList>
    </citation>
    <scope>NUCLEOTIDE SEQUENCE [LARGE SCALE GENOMIC DNA]</scope>
    <source>
        <strain evidence="2">NBRC 108755</strain>
    </source>
</reference>
<organism evidence="1 2">
    <name type="scientific">Homoserinibacter gongjuensis</name>
    <dbReference type="NCBI Taxonomy" id="1162968"/>
    <lineage>
        <taxon>Bacteria</taxon>
        <taxon>Bacillati</taxon>
        <taxon>Actinomycetota</taxon>
        <taxon>Actinomycetes</taxon>
        <taxon>Micrococcales</taxon>
        <taxon>Microbacteriaceae</taxon>
        <taxon>Homoserinibacter</taxon>
    </lineage>
</organism>
<evidence type="ECO:0000313" key="2">
    <source>
        <dbReference type="Proteomes" id="UP001157069"/>
    </source>
</evidence>
<comment type="caution">
    <text evidence="1">The sequence shown here is derived from an EMBL/GenBank/DDBJ whole genome shotgun (WGS) entry which is preliminary data.</text>
</comment>
<dbReference type="Proteomes" id="UP001157069">
    <property type="component" value="Unassembled WGS sequence"/>
</dbReference>
<evidence type="ECO:0000313" key="1">
    <source>
        <dbReference type="EMBL" id="GMA90533.1"/>
    </source>
</evidence>
<proteinExistence type="predicted"/>
<sequence>MLGRGAPVLAGVSVPPYTRYMALKADEVYQAGLALDLDERTLVAHRLLASLHPADDASQSEIDDVWRDEIGSRVDDILHSRVELSTFEQTREKARALLDDLRK</sequence>
<dbReference type="EMBL" id="BSVA01000001">
    <property type="protein sequence ID" value="GMA90533.1"/>
    <property type="molecule type" value="Genomic_DNA"/>
</dbReference>
<gene>
    <name evidence="1" type="ORF">GCM10025869_10620</name>
</gene>
<evidence type="ECO:0008006" key="3">
    <source>
        <dbReference type="Google" id="ProtNLM"/>
    </source>
</evidence>
<dbReference type="Pfam" id="PF09720">
    <property type="entry name" value="Unstab_antitox"/>
    <property type="match status" value="1"/>
</dbReference>